<dbReference type="InterPro" id="IPR003439">
    <property type="entry name" value="ABC_transporter-like_ATP-bd"/>
</dbReference>
<dbReference type="InterPro" id="IPR003593">
    <property type="entry name" value="AAA+_ATPase"/>
</dbReference>
<comment type="subcellular location">
    <subcellularLocation>
        <location evidence="1">Cell membrane</location>
        <topology evidence="1">Multi-pass membrane protein</topology>
    </subcellularLocation>
</comment>
<dbReference type="SUPFAM" id="SSF52540">
    <property type="entry name" value="P-loop containing nucleoside triphosphate hydrolases"/>
    <property type="match status" value="1"/>
</dbReference>
<dbReference type="InterPro" id="IPR011527">
    <property type="entry name" value="ABC1_TM_dom"/>
</dbReference>
<feature type="transmembrane region" description="Helical" evidence="7">
    <location>
        <begin position="135"/>
        <end position="159"/>
    </location>
</feature>
<dbReference type="GO" id="GO:0034775">
    <property type="term" value="P:glutathione transmembrane transport"/>
    <property type="evidence" value="ECO:0007669"/>
    <property type="project" value="InterPro"/>
</dbReference>
<keyword evidence="6 7" id="KW-0472">Membrane</keyword>
<sequence>MRPLLHIARRLLAAEPVAFLRGLALGITVLAMGAALLGLSGWFVTAAAAAGIAGIGIGFDFFRPSAGVRFLALGRSGARYGERMLTHEATLRALAALRLGLYAGITRLPFEAQTRLRGAEALNRLTSDVDALDGLLLRLVLPAVSAVAVQAGAFVALWLLVAPAVAWGVLLSFGLGGGVALVFTLRHARARSEATEAALQSLRAQALDLAQSRADLAVAGALARQEAGLAATVRGEARARDGLETTERQGAAAIALTTGLAATVALAMGGSLAAAGTISPARAAIGVFTALALGETLALLRRGLAELGRMQAAGARVAALSDTPARPLPAGPAPHPDPAAPLLQVIALRHHRAGAARDTFGPLDLSLSRGEMVLLTGPSGAGKSTLLAALAGLIAPTAGEIRLLGAPLAAWPEADLRAHLTLVPQRSALIAGSVAENLALAFPAGTALPEAEAWAALEAVALADVLRARDGLATRLGPGGSGLSGGQARRLVLARAVLRRPDVLLLDEPTEGLDPATAGAMLAGLRAALPESGLLVVSHRSTDATAATRSVSLPFHGHA</sequence>
<evidence type="ECO:0000259" key="8">
    <source>
        <dbReference type="PROSITE" id="PS50893"/>
    </source>
</evidence>
<dbReference type="AlphaFoldDB" id="A0A443LBL9"/>
<evidence type="ECO:0000256" key="4">
    <source>
        <dbReference type="ARBA" id="ARBA00022840"/>
    </source>
</evidence>
<feature type="domain" description="ABC transporter" evidence="8">
    <location>
        <begin position="343"/>
        <end position="559"/>
    </location>
</feature>
<feature type="transmembrane region" description="Helical" evidence="7">
    <location>
        <begin position="165"/>
        <end position="185"/>
    </location>
</feature>
<dbReference type="GO" id="GO:0005886">
    <property type="term" value="C:plasma membrane"/>
    <property type="evidence" value="ECO:0007669"/>
    <property type="project" value="UniProtKB-SubCell"/>
</dbReference>
<dbReference type="PROSITE" id="PS50893">
    <property type="entry name" value="ABC_TRANSPORTER_2"/>
    <property type="match status" value="1"/>
</dbReference>
<dbReference type="GO" id="GO:0005524">
    <property type="term" value="F:ATP binding"/>
    <property type="evidence" value="ECO:0007669"/>
    <property type="project" value="UniProtKB-KW"/>
</dbReference>
<keyword evidence="5 7" id="KW-1133">Transmembrane helix</keyword>
<dbReference type="PANTHER" id="PTHR24221:SF654">
    <property type="entry name" value="ATP-BINDING CASSETTE SUB-FAMILY B MEMBER 6"/>
    <property type="match status" value="1"/>
</dbReference>
<keyword evidence="3" id="KW-0547">Nucleotide-binding</keyword>
<dbReference type="InterPro" id="IPR036640">
    <property type="entry name" value="ABC1_TM_sf"/>
</dbReference>
<name>A0A443LBL9_9RHOB</name>
<feature type="transmembrane region" description="Helical" evidence="7">
    <location>
        <begin position="12"/>
        <end position="36"/>
    </location>
</feature>
<protein>
    <submittedName>
        <fullName evidence="10">Thiol reductant ABC exporter subunit CydC</fullName>
    </submittedName>
</protein>
<comment type="caution">
    <text evidence="10">The sequence shown here is derived from an EMBL/GenBank/DDBJ whole genome shotgun (WGS) entry which is preliminary data.</text>
</comment>
<dbReference type="NCBIfam" id="TIGR02868">
    <property type="entry name" value="CydC"/>
    <property type="match status" value="1"/>
</dbReference>
<dbReference type="Gene3D" id="1.20.1560.10">
    <property type="entry name" value="ABC transporter type 1, transmembrane domain"/>
    <property type="match status" value="1"/>
</dbReference>
<dbReference type="Pfam" id="PF00005">
    <property type="entry name" value="ABC_tran"/>
    <property type="match status" value="1"/>
</dbReference>
<dbReference type="GO" id="GO:0045454">
    <property type="term" value="P:cell redox homeostasis"/>
    <property type="evidence" value="ECO:0007669"/>
    <property type="project" value="InterPro"/>
</dbReference>
<dbReference type="SUPFAM" id="SSF90123">
    <property type="entry name" value="ABC transporter transmembrane region"/>
    <property type="match status" value="1"/>
</dbReference>
<proteinExistence type="predicted"/>
<evidence type="ECO:0000259" key="9">
    <source>
        <dbReference type="PROSITE" id="PS50929"/>
    </source>
</evidence>
<keyword evidence="4" id="KW-0067">ATP-binding</keyword>
<dbReference type="GO" id="GO:0034040">
    <property type="term" value="F:ATPase-coupled lipid transmembrane transporter activity"/>
    <property type="evidence" value="ECO:0007669"/>
    <property type="project" value="TreeGrafter"/>
</dbReference>
<dbReference type="InterPro" id="IPR039421">
    <property type="entry name" value="Type_1_exporter"/>
</dbReference>
<dbReference type="SMART" id="SM00382">
    <property type="entry name" value="AAA"/>
    <property type="match status" value="1"/>
</dbReference>
<dbReference type="GO" id="GO:0016887">
    <property type="term" value="F:ATP hydrolysis activity"/>
    <property type="evidence" value="ECO:0007669"/>
    <property type="project" value="InterPro"/>
</dbReference>
<feature type="transmembrane region" description="Helical" evidence="7">
    <location>
        <begin position="42"/>
        <end position="62"/>
    </location>
</feature>
<dbReference type="GO" id="GO:0140359">
    <property type="term" value="F:ABC-type transporter activity"/>
    <property type="evidence" value="ECO:0007669"/>
    <property type="project" value="InterPro"/>
</dbReference>
<feature type="transmembrane region" description="Helical" evidence="7">
    <location>
        <begin position="281"/>
        <end position="300"/>
    </location>
</feature>
<evidence type="ECO:0000256" key="2">
    <source>
        <dbReference type="ARBA" id="ARBA00022692"/>
    </source>
</evidence>
<dbReference type="RefSeq" id="WP_128150442.1">
    <property type="nucleotide sequence ID" value="NZ_SAVB01000019.1"/>
</dbReference>
<accession>A0A443LBL9</accession>
<dbReference type="Gene3D" id="3.40.50.300">
    <property type="entry name" value="P-loop containing nucleotide triphosphate hydrolases"/>
    <property type="match status" value="1"/>
</dbReference>
<organism evidence="10 11">
    <name type="scientific">Paenirhodobacter ferrireducens</name>
    <dbReference type="NCBI Taxonomy" id="1215032"/>
    <lineage>
        <taxon>Bacteria</taxon>
        <taxon>Pseudomonadati</taxon>
        <taxon>Pseudomonadota</taxon>
        <taxon>Alphaproteobacteria</taxon>
        <taxon>Rhodobacterales</taxon>
        <taxon>Rhodobacter group</taxon>
        <taxon>Paenirhodobacter</taxon>
    </lineage>
</organism>
<feature type="transmembrane region" description="Helical" evidence="7">
    <location>
        <begin position="250"/>
        <end position="275"/>
    </location>
</feature>
<dbReference type="PROSITE" id="PS00211">
    <property type="entry name" value="ABC_TRANSPORTER_1"/>
    <property type="match status" value="1"/>
</dbReference>
<evidence type="ECO:0000256" key="6">
    <source>
        <dbReference type="ARBA" id="ARBA00023136"/>
    </source>
</evidence>
<evidence type="ECO:0000256" key="7">
    <source>
        <dbReference type="SAM" id="Phobius"/>
    </source>
</evidence>
<dbReference type="InterPro" id="IPR017871">
    <property type="entry name" value="ABC_transporter-like_CS"/>
</dbReference>
<evidence type="ECO:0000313" key="11">
    <source>
        <dbReference type="Proteomes" id="UP000286594"/>
    </source>
</evidence>
<feature type="domain" description="ABC transmembrane type-1" evidence="9">
    <location>
        <begin position="22"/>
        <end position="309"/>
    </location>
</feature>
<dbReference type="OrthoDB" id="5288404at2"/>
<dbReference type="PANTHER" id="PTHR24221">
    <property type="entry name" value="ATP-BINDING CASSETTE SUB-FAMILY B"/>
    <property type="match status" value="1"/>
</dbReference>
<evidence type="ECO:0000313" key="10">
    <source>
        <dbReference type="EMBL" id="RWR46513.1"/>
    </source>
</evidence>
<dbReference type="InterPro" id="IPR014223">
    <property type="entry name" value="ABC_CydC/D"/>
</dbReference>
<reference evidence="10 11" key="1">
    <citation type="submission" date="2019-01" db="EMBL/GenBank/DDBJ databases">
        <title>Sinorhodobacter populi sp. nov. isolated from the symptomatic bark tissue of Populus euramericana canker.</title>
        <authorList>
            <person name="Xu G."/>
        </authorList>
    </citation>
    <scope>NUCLEOTIDE SEQUENCE [LARGE SCALE GENOMIC DNA]</scope>
    <source>
        <strain evidence="10 11">CCTCC AB2012026</strain>
    </source>
</reference>
<dbReference type="InterPro" id="IPR027417">
    <property type="entry name" value="P-loop_NTPase"/>
</dbReference>
<keyword evidence="11" id="KW-1185">Reference proteome</keyword>
<dbReference type="Proteomes" id="UP000286594">
    <property type="component" value="Unassembled WGS sequence"/>
</dbReference>
<dbReference type="PROSITE" id="PS50929">
    <property type="entry name" value="ABC_TM1F"/>
    <property type="match status" value="1"/>
</dbReference>
<evidence type="ECO:0000256" key="3">
    <source>
        <dbReference type="ARBA" id="ARBA00022741"/>
    </source>
</evidence>
<gene>
    <name evidence="10" type="primary">cydC</name>
    <name evidence="10" type="ORF">EOW65_13985</name>
</gene>
<keyword evidence="2 7" id="KW-0812">Transmembrane</keyword>
<evidence type="ECO:0000256" key="1">
    <source>
        <dbReference type="ARBA" id="ARBA00004651"/>
    </source>
</evidence>
<evidence type="ECO:0000256" key="5">
    <source>
        <dbReference type="ARBA" id="ARBA00022989"/>
    </source>
</evidence>
<dbReference type="EMBL" id="SAVB01000019">
    <property type="protein sequence ID" value="RWR46513.1"/>
    <property type="molecule type" value="Genomic_DNA"/>
</dbReference>